<accession>A0A0H4PFL7</accession>
<evidence type="ECO:0000313" key="3">
    <source>
        <dbReference type="Proteomes" id="UP000036520"/>
    </source>
</evidence>
<keyword evidence="3" id="KW-1185">Reference proteome</keyword>
<dbReference type="STRING" id="320787.CA2015_2202"/>
<dbReference type="KEGG" id="camu:CA2015_2202"/>
<organism evidence="2 3">
    <name type="scientific">Cyclobacterium amurskyense</name>
    <dbReference type="NCBI Taxonomy" id="320787"/>
    <lineage>
        <taxon>Bacteria</taxon>
        <taxon>Pseudomonadati</taxon>
        <taxon>Bacteroidota</taxon>
        <taxon>Cytophagia</taxon>
        <taxon>Cytophagales</taxon>
        <taxon>Cyclobacteriaceae</taxon>
        <taxon>Cyclobacterium</taxon>
    </lineage>
</organism>
<dbReference type="AlphaFoldDB" id="A0A0H4PFL7"/>
<proteinExistence type="predicted"/>
<evidence type="ECO:0000256" key="1">
    <source>
        <dbReference type="SAM" id="SignalP"/>
    </source>
</evidence>
<reference evidence="2 3" key="1">
    <citation type="submission" date="2015-07" db="EMBL/GenBank/DDBJ databases">
        <authorList>
            <person name="Kim K.M."/>
        </authorList>
    </citation>
    <scope>NUCLEOTIDE SEQUENCE [LARGE SCALE GENOMIC DNA]</scope>
    <source>
        <strain evidence="2 3">KCTC 12363</strain>
    </source>
</reference>
<keyword evidence="1" id="KW-0732">Signal</keyword>
<evidence type="ECO:0000313" key="2">
    <source>
        <dbReference type="EMBL" id="AKP51623.1"/>
    </source>
</evidence>
<feature type="signal peptide" evidence="1">
    <location>
        <begin position="1"/>
        <end position="22"/>
    </location>
</feature>
<dbReference type="OrthoDB" id="1418365at2"/>
<dbReference type="RefSeq" id="WP_157470434.1">
    <property type="nucleotide sequence ID" value="NZ_CP012040.1"/>
</dbReference>
<dbReference type="EMBL" id="CP012040">
    <property type="protein sequence ID" value="AKP51623.1"/>
    <property type="molecule type" value="Genomic_DNA"/>
</dbReference>
<protein>
    <recommendedName>
        <fullName evidence="4">Transglutaminase-like domain-containing protein</fullName>
    </recommendedName>
</protein>
<name>A0A0H4PFL7_9BACT</name>
<evidence type="ECO:0008006" key="4">
    <source>
        <dbReference type="Google" id="ProtNLM"/>
    </source>
</evidence>
<gene>
    <name evidence="2" type="ORF">CA2015_2202</name>
</gene>
<dbReference type="Proteomes" id="UP000036520">
    <property type="component" value="Chromosome"/>
</dbReference>
<feature type="chain" id="PRO_5005208067" description="Transglutaminase-like domain-containing protein" evidence="1">
    <location>
        <begin position="23"/>
        <end position="254"/>
    </location>
</feature>
<sequence length="254" mass="29161">MPKSLLIMVLLLLATVSPTVLAKNHAHLPIIETPSERTALVMSWRLGSEQFSVLHEQLRKDFAKWGTSQRMVKNIFYRSHKQLFQEYRQYSLTQDTFISGSYDCVSGSLILAGLLDYFGFDYEVIETTYHVFLKVALANEFIVLEVTDPETGFIADRGAQKAYLAKYSSGEGILNQWNVLTRNEGEAIPTIYRSIDLQNLIGLQYFNQAINHYNNKNDLLAYQYSVTALKMYRSERILDFSDFLKQNLLLSASR</sequence>